<dbReference type="InterPro" id="IPR032639">
    <property type="entry name" value="Tex_YqgF"/>
</dbReference>
<dbReference type="Pfam" id="PF09371">
    <property type="entry name" value="Tex_N"/>
    <property type="match status" value="1"/>
</dbReference>
<dbReference type="PROSITE" id="PS50126">
    <property type="entry name" value="S1"/>
    <property type="match status" value="1"/>
</dbReference>
<dbReference type="InterPro" id="IPR023323">
    <property type="entry name" value="Tex-like_dom_sf"/>
</dbReference>
<dbReference type="SMART" id="SM00316">
    <property type="entry name" value="S1"/>
    <property type="match status" value="1"/>
</dbReference>
<gene>
    <name evidence="2" type="primary">ydcI</name>
    <name evidence="2" type="ORF">GCM10008013_05940</name>
</gene>
<dbReference type="Gene3D" id="2.40.50.140">
    <property type="entry name" value="Nucleic acid-binding proteins"/>
    <property type="match status" value="1"/>
</dbReference>
<dbReference type="Gene3D" id="1.10.3500.10">
    <property type="entry name" value="Tex N-terminal region-like"/>
    <property type="match status" value="1"/>
</dbReference>
<dbReference type="SUPFAM" id="SSF158832">
    <property type="entry name" value="Tex N-terminal region-like"/>
    <property type="match status" value="1"/>
</dbReference>
<accession>A0ABQ1Y5C2</accession>
<dbReference type="SUPFAM" id="SSF53098">
    <property type="entry name" value="Ribonuclease H-like"/>
    <property type="match status" value="1"/>
</dbReference>
<evidence type="ECO:0000313" key="2">
    <source>
        <dbReference type="EMBL" id="GGH13105.1"/>
    </source>
</evidence>
<dbReference type="PANTHER" id="PTHR10724:SF10">
    <property type="entry name" value="S1 RNA-BINDING DOMAIN-CONTAINING PROTEIN 1"/>
    <property type="match status" value="1"/>
</dbReference>
<evidence type="ECO:0000313" key="3">
    <source>
        <dbReference type="Proteomes" id="UP000659344"/>
    </source>
</evidence>
<name>A0ABQ1Y5C2_9BACL</name>
<dbReference type="Pfam" id="PF00575">
    <property type="entry name" value="S1"/>
    <property type="match status" value="1"/>
</dbReference>
<dbReference type="Pfam" id="PF17674">
    <property type="entry name" value="HHH_9"/>
    <property type="match status" value="1"/>
</dbReference>
<dbReference type="Pfam" id="PF12836">
    <property type="entry name" value="HHH_3"/>
    <property type="match status" value="1"/>
</dbReference>
<dbReference type="InterPro" id="IPR006641">
    <property type="entry name" value="YqgF/RNaseH-like_dom"/>
</dbReference>
<dbReference type="SUPFAM" id="SSF47781">
    <property type="entry name" value="RuvA domain 2-like"/>
    <property type="match status" value="2"/>
</dbReference>
<dbReference type="SMART" id="SM00732">
    <property type="entry name" value="YqgFc"/>
    <property type="match status" value="1"/>
</dbReference>
<sequence length="739" mass="82371">MAQLDENVEVGQGKLTPEVLERIIVQISKELSLSLKQVRTTVGLLDEGNTIPFIARYRKEMTGELDENQLRDIEERVHYLRNLEERKREVIRIIAEQDKLTTELESSINKAVKLQEVEDLYRPYRQKRKTRASVAKEKGLEPLAVWVLSQPKQGDPLAEAAKFVDADKGVETADDALQGAMDIIAEQIADEAPVRAWVRRYTMDQGTMISEAKSPEEESVYEMYYNYREPAKKMPPHRILAMNRGERENVLKVTLEVEAEPIHRYIASRFIKGQSSVEALLHTVIADAYKRLIAPSIEREVRGELTEKAENQAISIFAGNLRSLLLQPPVRGKNVLGVDPAYRTGCKLAVVDDTGKLLEVAVTYPTPPNNKKQEAAAKFNELIDKYAVELIVIGNGTASRESEQFVAEVIAQRQDKELAYLIVNEAGASVYSASKLAQEEFPDLDVAERSAVSIARRIQDPLAELVKIEPKAIGVGQYQHDVTQKNLDESLKTVVESAVNHVGVDVNTASPALLSYVSGVNATTAKNIVKFREENGKFKSRKQLQKVPRLGAKTFEQCIGFLRISEGDYPLDRTPIHPESYDVVNRLFQELRVELSQLGSKELAAKLAALEPETLAVELGVGLPTLRDILDSLQRPGRDPREELPLPIFRTDVLKIEDLAPGMELQGTVRNVIDFGAFVDIGIKNDGLVHISQLSNGFVKHPMDIVSIGDNVTVWVLSVDINKGRVGLTMRDPGKSANQ</sequence>
<dbReference type="InterPro" id="IPR041692">
    <property type="entry name" value="HHH_9"/>
</dbReference>
<dbReference type="InterPro" id="IPR050437">
    <property type="entry name" value="Ribos_protein_bS1-like"/>
</dbReference>
<dbReference type="InterPro" id="IPR018974">
    <property type="entry name" value="Tex-like_N"/>
</dbReference>
<dbReference type="InterPro" id="IPR012337">
    <property type="entry name" value="RNaseH-like_sf"/>
</dbReference>
<dbReference type="Proteomes" id="UP000659344">
    <property type="component" value="Unassembled WGS sequence"/>
</dbReference>
<dbReference type="InterPro" id="IPR044146">
    <property type="entry name" value="S1_Tex"/>
</dbReference>
<dbReference type="CDD" id="cd05685">
    <property type="entry name" value="S1_Tex"/>
    <property type="match status" value="1"/>
</dbReference>
<dbReference type="Gene3D" id="1.10.10.650">
    <property type="entry name" value="RuvA domain 2-like"/>
    <property type="match status" value="1"/>
</dbReference>
<dbReference type="InterPro" id="IPR023319">
    <property type="entry name" value="Tex-like_HTH_dom_sf"/>
</dbReference>
<dbReference type="SUPFAM" id="SSF50249">
    <property type="entry name" value="Nucleic acid-binding proteins"/>
    <property type="match status" value="1"/>
</dbReference>
<dbReference type="InterPro" id="IPR055179">
    <property type="entry name" value="Tex-like_central_region"/>
</dbReference>
<dbReference type="Pfam" id="PF16921">
    <property type="entry name" value="Tex_YqgF"/>
    <property type="match status" value="1"/>
</dbReference>
<dbReference type="EMBL" id="BMFT01000001">
    <property type="protein sequence ID" value="GGH13105.1"/>
    <property type="molecule type" value="Genomic_DNA"/>
</dbReference>
<dbReference type="InterPro" id="IPR012340">
    <property type="entry name" value="NA-bd_OB-fold"/>
</dbReference>
<comment type="caution">
    <text evidence="2">The sequence shown here is derived from an EMBL/GenBank/DDBJ whole genome shotgun (WGS) entry which is preliminary data.</text>
</comment>
<keyword evidence="3" id="KW-1185">Reference proteome</keyword>
<dbReference type="InterPro" id="IPR010994">
    <property type="entry name" value="RuvA_2-like"/>
</dbReference>
<organism evidence="2 3">
    <name type="scientific">Paenibacillus segetis</name>
    <dbReference type="NCBI Taxonomy" id="1325360"/>
    <lineage>
        <taxon>Bacteria</taxon>
        <taxon>Bacillati</taxon>
        <taxon>Bacillota</taxon>
        <taxon>Bacilli</taxon>
        <taxon>Bacillales</taxon>
        <taxon>Paenibacillaceae</taxon>
        <taxon>Paenibacillus</taxon>
    </lineage>
</organism>
<proteinExistence type="predicted"/>
<dbReference type="PANTHER" id="PTHR10724">
    <property type="entry name" value="30S RIBOSOMAL PROTEIN S1"/>
    <property type="match status" value="1"/>
</dbReference>
<dbReference type="InterPro" id="IPR003029">
    <property type="entry name" value="S1_domain"/>
</dbReference>
<dbReference type="Gene3D" id="3.30.420.140">
    <property type="entry name" value="YqgF/RNase H-like domain"/>
    <property type="match status" value="1"/>
</dbReference>
<protein>
    <recommendedName>
        <fullName evidence="1">S1 motif domain-containing protein</fullName>
    </recommendedName>
</protein>
<reference evidence="3" key="1">
    <citation type="journal article" date="2019" name="Int. J. Syst. Evol. Microbiol.">
        <title>The Global Catalogue of Microorganisms (GCM) 10K type strain sequencing project: providing services to taxonomists for standard genome sequencing and annotation.</title>
        <authorList>
            <consortium name="The Broad Institute Genomics Platform"/>
            <consortium name="The Broad Institute Genome Sequencing Center for Infectious Disease"/>
            <person name="Wu L."/>
            <person name="Ma J."/>
        </authorList>
    </citation>
    <scope>NUCLEOTIDE SEQUENCE [LARGE SCALE GENOMIC DNA]</scope>
    <source>
        <strain evidence="3">CGMCC 1.12769</strain>
    </source>
</reference>
<dbReference type="InterPro" id="IPR037027">
    <property type="entry name" value="YqgF/RNaseH-like_dom_sf"/>
</dbReference>
<dbReference type="Pfam" id="PF22706">
    <property type="entry name" value="Tex_central_region"/>
    <property type="match status" value="1"/>
</dbReference>
<evidence type="ECO:0000259" key="1">
    <source>
        <dbReference type="PROSITE" id="PS50126"/>
    </source>
</evidence>
<feature type="domain" description="S1 motif" evidence="1">
    <location>
        <begin position="662"/>
        <end position="731"/>
    </location>
</feature>
<dbReference type="Gene3D" id="1.10.150.310">
    <property type="entry name" value="Tex RuvX-like domain-like"/>
    <property type="match status" value="1"/>
</dbReference>